<dbReference type="RefSeq" id="WP_079545642.1">
    <property type="nucleotide sequence ID" value="NZ_CP117826.1"/>
</dbReference>
<proteinExistence type="predicted"/>
<feature type="coiled-coil region" evidence="1">
    <location>
        <begin position="58"/>
        <end position="120"/>
    </location>
</feature>
<dbReference type="EMBL" id="CP117826">
    <property type="protein sequence ID" value="XCC62133.1"/>
    <property type="molecule type" value="Genomic_DNA"/>
</dbReference>
<keyword evidence="1" id="KW-0175">Coiled coil</keyword>
<dbReference type="AlphaFoldDB" id="A0AAU8A8H0"/>
<evidence type="ECO:0000256" key="1">
    <source>
        <dbReference type="SAM" id="Coils"/>
    </source>
</evidence>
<evidence type="ECO:0000313" key="2">
    <source>
        <dbReference type="EMBL" id="XCC62133.1"/>
    </source>
</evidence>
<reference evidence="2" key="1">
    <citation type="submission" date="2023-02" db="EMBL/GenBank/DDBJ databases">
        <title>Gut commensal Christensenella minuta modulates host metabolism via a new class of secondary bile acids.</title>
        <authorList>
            <person name="Liu C."/>
        </authorList>
    </citation>
    <scope>NUCLEOTIDE SEQUENCE</scope>
    <source>
        <strain evidence="2">CA70</strain>
    </source>
</reference>
<organism evidence="2">
    <name type="scientific">Christensenella massiliensis</name>
    <dbReference type="NCBI Taxonomy" id="1805714"/>
    <lineage>
        <taxon>Bacteria</taxon>
        <taxon>Bacillati</taxon>
        <taxon>Bacillota</taxon>
        <taxon>Clostridia</taxon>
        <taxon>Christensenellales</taxon>
        <taxon>Christensenellaceae</taxon>
        <taxon>Christensenella</taxon>
    </lineage>
</organism>
<sequence>MTVNKEQVEKTAKAAQKKAMDAGQAVGEAAKTAAAKAKEGIMAFGNTVANKSRELMETAKLNAQKSQKQRELEESYKELGEMAYAKGRLRGEMGEMAKRIKELYTELQQIEVAINAAQSTKECKNCGLKHYVGDNYCPNCGAKQ</sequence>
<gene>
    <name evidence="2" type="ORF">PUP29_11455</name>
</gene>
<name>A0AAU8A8H0_9FIRM</name>
<accession>A0AAU8A8H0</accession>
<protein>
    <submittedName>
        <fullName evidence="2">Zinc ribbon domain-containing protein</fullName>
    </submittedName>
</protein>